<evidence type="ECO:0000313" key="3">
    <source>
        <dbReference type="Proteomes" id="UP000017938"/>
    </source>
</evidence>
<feature type="transmembrane region" description="Helical" evidence="1">
    <location>
        <begin position="37"/>
        <end position="61"/>
    </location>
</feature>
<dbReference type="AlphaFoldDB" id="R6UZE0"/>
<dbReference type="STRING" id="1263015.BN580_02010"/>
<dbReference type="EMBL" id="CBFW010000329">
    <property type="protein sequence ID" value="CDC75927.1"/>
    <property type="molecule type" value="Genomic_DNA"/>
</dbReference>
<accession>R6UZE0</accession>
<name>R6UZE0_9BACT</name>
<keyword evidence="1" id="KW-1133">Transmembrane helix</keyword>
<dbReference type="Proteomes" id="UP000017938">
    <property type="component" value="Unassembled WGS sequence"/>
</dbReference>
<sequence length="307" mass="34051">MKFNTFNGAMNGICAEFVTDAMYYGENRRKRLLRLPVAALIAVITALILALAAGASVIFGWDGVLKDYLGISGTREDELRNSVMEINQSQTIDGLTVTVRQAFGDAHTVYVLAEVRVPEGLPLDGRLQSIVVNIDTKNSSGSYNFACMNIDEESRIQTYLITFASDKKIIGRHMTITFDTYVSLPYVEKLITGSWNFKFKLNYADASRCFVLNEKCGNLTIKDVIISPASIMISVEGLPDDDLSLDEFSIILNDGSEPEIIRYQYLGNGGGKEKKVISIYGKFRKVIDEKNVYAVSINGQVFVLDSK</sequence>
<reference evidence="2" key="1">
    <citation type="submission" date="2012-11" db="EMBL/GenBank/DDBJ databases">
        <title>Dependencies among metagenomic species, viruses, plasmids and units of genetic variation.</title>
        <authorList>
            <person name="Nielsen H.B."/>
            <person name="Almeida M."/>
            <person name="Juncker A.S."/>
            <person name="Rasmussen S."/>
            <person name="Li J."/>
            <person name="Sunagawa S."/>
            <person name="Plichta D."/>
            <person name="Gautier L."/>
            <person name="Le Chatelier E."/>
            <person name="Peletier E."/>
            <person name="Bonde I."/>
            <person name="Nielsen T."/>
            <person name="Manichanh C."/>
            <person name="Arumugam M."/>
            <person name="Batto J."/>
            <person name="Santos M.B.Q.D."/>
            <person name="Blom N."/>
            <person name="Borruel N."/>
            <person name="Burgdorf K.S."/>
            <person name="Boumezbeur F."/>
            <person name="Casellas F."/>
            <person name="Dore J."/>
            <person name="Guarner F."/>
            <person name="Hansen T."/>
            <person name="Hildebrand F."/>
            <person name="Kaas R.S."/>
            <person name="Kennedy S."/>
            <person name="Kristiansen K."/>
            <person name="Kultima J.R."/>
            <person name="Leonard P."/>
            <person name="Levenez F."/>
            <person name="Lund O."/>
            <person name="Moumen B."/>
            <person name="Le Paslier D."/>
            <person name="Pons N."/>
            <person name="Pedersen O."/>
            <person name="Prifti E."/>
            <person name="Qin J."/>
            <person name="Raes J."/>
            <person name="Tap J."/>
            <person name="Tims S."/>
            <person name="Ussery D.W."/>
            <person name="Yamada T."/>
            <person name="MetaHit consortium"/>
            <person name="Renault P."/>
            <person name="Sicheritz-Ponten T."/>
            <person name="Bork P."/>
            <person name="Wang J."/>
            <person name="Brunak S."/>
            <person name="Ehrlich S.D."/>
        </authorList>
    </citation>
    <scope>NUCLEOTIDE SEQUENCE [LARGE SCALE GENOMIC DNA]</scope>
</reference>
<evidence type="ECO:0000313" key="2">
    <source>
        <dbReference type="EMBL" id="CDC75927.1"/>
    </source>
</evidence>
<proteinExistence type="predicted"/>
<comment type="caution">
    <text evidence="2">The sequence shown here is derived from an EMBL/GenBank/DDBJ whole genome shotgun (WGS) entry which is preliminary data.</text>
</comment>
<gene>
    <name evidence="2" type="ORF">BN580_02010</name>
</gene>
<organism evidence="2 3">
    <name type="scientific">Candidatus Colimorpha enterica</name>
    <dbReference type="NCBI Taxonomy" id="3083063"/>
    <lineage>
        <taxon>Bacteria</taxon>
        <taxon>Pseudomonadati</taxon>
        <taxon>Bacteroidota</taxon>
        <taxon>Bacteroidia</taxon>
        <taxon>Bacteroidales</taxon>
        <taxon>Candidatus Colimorpha</taxon>
    </lineage>
</organism>
<keyword evidence="1" id="KW-0472">Membrane</keyword>
<evidence type="ECO:0000256" key="1">
    <source>
        <dbReference type="SAM" id="Phobius"/>
    </source>
</evidence>
<protein>
    <submittedName>
        <fullName evidence="2">Uncharacterized protein</fullName>
    </submittedName>
</protein>
<keyword evidence="1" id="KW-0812">Transmembrane</keyword>
<dbReference type="Gene3D" id="2.60.40.1630">
    <property type="entry name" value="bacillus anthracis domain"/>
    <property type="match status" value="1"/>
</dbReference>